<feature type="transmembrane region" description="Helical" evidence="1">
    <location>
        <begin position="73"/>
        <end position="96"/>
    </location>
</feature>
<dbReference type="InterPro" id="IPR009937">
    <property type="entry name" value="Phage_holin_3_6"/>
</dbReference>
<keyword evidence="1" id="KW-1133">Transmembrane helix</keyword>
<protein>
    <submittedName>
        <fullName evidence="2">Membrane protein YqjE</fullName>
    </submittedName>
</protein>
<evidence type="ECO:0000313" key="3">
    <source>
        <dbReference type="Proteomes" id="UP000518681"/>
    </source>
</evidence>
<keyword evidence="1" id="KW-0472">Membrane</keyword>
<comment type="caution">
    <text evidence="2">The sequence shown here is derived from an EMBL/GenBank/DDBJ whole genome shotgun (WGS) entry which is preliminary data.</text>
</comment>
<organism evidence="2 3">
    <name type="scientific">Paraburkholderia fungorum</name>
    <dbReference type="NCBI Taxonomy" id="134537"/>
    <lineage>
        <taxon>Bacteria</taxon>
        <taxon>Pseudomonadati</taxon>
        <taxon>Pseudomonadota</taxon>
        <taxon>Betaproteobacteria</taxon>
        <taxon>Burkholderiales</taxon>
        <taxon>Burkholderiaceae</taxon>
        <taxon>Paraburkholderia</taxon>
    </lineage>
</organism>
<proteinExistence type="predicted"/>
<dbReference type="AlphaFoldDB" id="A0AAW3UW33"/>
<sequence length="124" mass="14105">MSMRSKITQWRNVGSFCVERAADYGQLLGIELQETRKYMVRELSAIIAFAVAGLFTLSFLCIAIIATAWRTPYFLAVVWGIAGMWLLVSIVSLLFVRSQKPGRSFQVFQRELQSDLHTLKEALK</sequence>
<feature type="transmembrane region" description="Helical" evidence="1">
    <location>
        <begin position="43"/>
        <end position="67"/>
    </location>
</feature>
<dbReference type="Pfam" id="PF07332">
    <property type="entry name" value="Phage_holin_3_6"/>
    <property type="match status" value="1"/>
</dbReference>
<keyword evidence="1" id="KW-0812">Transmembrane</keyword>
<evidence type="ECO:0000313" key="2">
    <source>
        <dbReference type="EMBL" id="MBB6201190.1"/>
    </source>
</evidence>
<gene>
    <name evidence="2" type="ORF">GGD69_002039</name>
</gene>
<reference evidence="2 3" key="1">
    <citation type="submission" date="2020-08" db="EMBL/GenBank/DDBJ databases">
        <title>Genomic Encyclopedia of Type Strains, Phase IV (KMG-V): Genome sequencing to study the core and pangenomes of soil and plant-associated prokaryotes.</title>
        <authorList>
            <person name="Whitman W."/>
        </authorList>
    </citation>
    <scope>NUCLEOTIDE SEQUENCE [LARGE SCALE GENOMIC DNA]</scope>
    <source>
        <strain evidence="2 3">SEMIA 4013</strain>
    </source>
</reference>
<dbReference type="RefSeq" id="WP_183797609.1">
    <property type="nucleotide sequence ID" value="NZ_JACIII010000004.1"/>
</dbReference>
<dbReference type="Proteomes" id="UP000518681">
    <property type="component" value="Unassembled WGS sequence"/>
</dbReference>
<evidence type="ECO:0000256" key="1">
    <source>
        <dbReference type="SAM" id="Phobius"/>
    </source>
</evidence>
<name>A0AAW3UW33_9BURK</name>
<accession>A0AAW3UW33</accession>
<dbReference type="EMBL" id="JACIIK010000003">
    <property type="protein sequence ID" value="MBB6201190.1"/>
    <property type="molecule type" value="Genomic_DNA"/>
</dbReference>